<dbReference type="EMBL" id="LXQA011240209">
    <property type="protein sequence ID" value="MCI90280.1"/>
    <property type="molecule type" value="Genomic_DNA"/>
</dbReference>
<dbReference type="Proteomes" id="UP000265520">
    <property type="component" value="Unassembled WGS sequence"/>
</dbReference>
<organism evidence="2 3">
    <name type="scientific">Trifolium medium</name>
    <dbReference type="NCBI Taxonomy" id="97028"/>
    <lineage>
        <taxon>Eukaryota</taxon>
        <taxon>Viridiplantae</taxon>
        <taxon>Streptophyta</taxon>
        <taxon>Embryophyta</taxon>
        <taxon>Tracheophyta</taxon>
        <taxon>Spermatophyta</taxon>
        <taxon>Magnoliopsida</taxon>
        <taxon>eudicotyledons</taxon>
        <taxon>Gunneridae</taxon>
        <taxon>Pentapetalae</taxon>
        <taxon>rosids</taxon>
        <taxon>fabids</taxon>
        <taxon>Fabales</taxon>
        <taxon>Fabaceae</taxon>
        <taxon>Papilionoideae</taxon>
        <taxon>50 kb inversion clade</taxon>
        <taxon>NPAAA clade</taxon>
        <taxon>Hologalegina</taxon>
        <taxon>IRL clade</taxon>
        <taxon>Trifolieae</taxon>
        <taxon>Trifolium</taxon>
    </lineage>
</organism>
<feature type="region of interest" description="Disordered" evidence="1">
    <location>
        <begin position="1"/>
        <end position="39"/>
    </location>
</feature>
<keyword evidence="3" id="KW-1185">Reference proteome</keyword>
<reference evidence="2 3" key="1">
    <citation type="journal article" date="2018" name="Front. Plant Sci.">
        <title>Red Clover (Trifolium pratense) and Zigzag Clover (T. medium) - A Picture of Genomic Similarities and Differences.</title>
        <authorList>
            <person name="Dluhosova J."/>
            <person name="Istvanek J."/>
            <person name="Nedelnik J."/>
            <person name="Repkova J."/>
        </authorList>
    </citation>
    <scope>NUCLEOTIDE SEQUENCE [LARGE SCALE GENOMIC DNA]</scope>
    <source>
        <strain evidence="3">cv. 10/8</strain>
        <tissue evidence="2">Leaf</tissue>
    </source>
</reference>
<protein>
    <submittedName>
        <fullName evidence="2">Uncharacterized protein</fullName>
    </submittedName>
</protein>
<proteinExistence type="predicted"/>
<dbReference type="AlphaFoldDB" id="A0A392VV14"/>
<name>A0A392VV14_9FABA</name>
<accession>A0A392VV14</accession>
<feature type="compositionally biased region" description="Acidic residues" evidence="1">
    <location>
        <begin position="23"/>
        <end position="34"/>
    </location>
</feature>
<sequence length="64" mass="7139">QEEESSGRVSIKIPRRGRIAKIDDDDDDEGDEDHEPLRKKITRSRALLYGGKGDATAVAKEDTQ</sequence>
<evidence type="ECO:0000256" key="1">
    <source>
        <dbReference type="SAM" id="MobiDB-lite"/>
    </source>
</evidence>
<feature type="non-terminal residue" evidence="2">
    <location>
        <position position="64"/>
    </location>
</feature>
<comment type="caution">
    <text evidence="2">The sequence shown here is derived from an EMBL/GenBank/DDBJ whole genome shotgun (WGS) entry which is preliminary data.</text>
</comment>
<evidence type="ECO:0000313" key="3">
    <source>
        <dbReference type="Proteomes" id="UP000265520"/>
    </source>
</evidence>
<evidence type="ECO:0000313" key="2">
    <source>
        <dbReference type="EMBL" id="MCI90280.1"/>
    </source>
</evidence>
<feature type="non-terminal residue" evidence="2">
    <location>
        <position position="1"/>
    </location>
</feature>